<dbReference type="AlphaFoldDB" id="A0A8T4HAU8"/>
<accession>A0A8T4HAU8</accession>
<dbReference type="Gene3D" id="1.25.40.10">
    <property type="entry name" value="Tetratricopeptide repeat domain"/>
    <property type="match status" value="2"/>
</dbReference>
<dbReference type="SUPFAM" id="SSF48452">
    <property type="entry name" value="TPR-like"/>
    <property type="match status" value="1"/>
</dbReference>
<reference evidence="4" key="1">
    <citation type="submission" date="2021-03" db="EMBL/GenBank/DDBJ databases">
        <authorList>
            <person name="Lu T."/>
            <person name="Wang Q."/>
            <person name="Han X."/>
        </authorList>
    </citation>
    <scope>NUCLEOTIDE SEQUENCE</scope>
    <source>
        <strain evidence="4">WQ 2009</strain>
    </source>
</reference>
<evidence type="ECO:0000256" key="3">
    <source>
        <dbReference type="SAM" id="SignalP"/>
    </source>
</evidence>
<comment type="caution">
    <text evidence="4">The sequence shown here is derived from an EMBL/GenBank/DDBJ whole genome shotgun (WGS) entry which is preliminary data.</text>
</comment>
<dbReference type="PANTHER" id="PTHR45586:SF1">
    <property type="entry name" value="LIPOPOLYSACCHARIDE ASSEMBLY PROTEIN B"/>
    <property type="match status" value="1"/>
</dbReference>
<keyword evidence="3" id="KW-0732">Signal</keyword>
<evidence type="ECO:0000313" key="5">
    <source>
        <dbReference type="Proteomes" id="UP000679691"/>
    </source>
</evidence>
<dbReference type="InterPro" id="IPR019734">
    <property type="entry name" value="TPR_rpt"/>
</dbReference>
<evidence type="ECO:0000256" key="2">
    <source>
        <dbReference type="ARBA" id="ARBA00022803"/>
    </source>
</evidence>
<dbReference type="RefSeq" id="WP_353547648.1">
    <property type="nucleotide sequence ID" value="NZ_JAGKSB010000013.1"/>
</dbReference>
<dbReference type="SMART" id="SM00028">
    <property type="entry name" value="TPR"/>
    <property type="match status" value="4"/>
</dbReference>
<dbReference type="EMBL" id="JAGKSB010000013">
    <property type="protein sequence ID" value="MBP3944142.1"/>
    <property type="molecule type" value="Genomic_DNA"/>
</dbReference>
<dbReference type="Pfam" id="PF13181">
    <property type="entry name" value="TPR_8"/>
    <property type="match status" value="2"/>
</dbReference>
<organism evidence="4 5">
    <name type="scientific">Rhinopithecimicrobium faecis</name>
    <dbReference type="NCBI Taxonomy" id="2820698"/>
    <lineage>
        <taxon>Bacteria</taxon>
        <taxon>Pseudomonadati</taxon>
        <taxon>Bacteroidota</taxon>
        <taxon>Sphingobacteriia</taxon>
        <taxon>Sphingobacteriales</taxon>
        <taxon>Sphingobacteriaceae</taxon>
        <taxon>Rhinopithecimicrobium</taxon>
    </lineage>
</organism>
<dbReference type="Proteomes" id="UP000679691">
    <property type="component" value="Unassembled WGS sequence"/>
</dbReference>
<dbReference type="InterPro" id="IPR051012">
    <property type="entry name" value="CellSynth/LPSAsmb/PSIAsmb"/>
</dbReference>
<dbReference type="InterPro" id="IPR011990">
    <property type="entry name" value="TPR-like_helical_dom_sf"/>
</dbReference>
<protein>
    <recommendedName>
        <fullName evidence="6">Tetratricopeptide repeat-containing protein</fullName>
    </recommendedName>
</protein>
<name>A0A8T4HAU8_9SPHI</name>
<keyword evidence="2" id="KW-0802">TPR repeat</keyword>
<dbReference type="PANTHER" id="PTHR45586">
    <property type="entry name" value="TPR REPEAT-CONTAINING PROTEIN PA4667"/>
    <property type="match status" value="1"/>
</dbReference>
<proteinExistence type="predicted"/>
<sequence length="373" mass="42068">MRVLVTSFLFTLGSLTVVAQSNIKEGNNSFALYTKKGEFKYLESARKFADAAYVTKKDSAGTNNNLLRGLVYSSLAYADSLRKQKYPRDPIDISLAALVKLNKKGAISNYPNEEAYIKRNVANALVFKANAALLKDDFQAAYKNYKLVDSLEVMIDSSDTKNSRLTYNLAVLATKSNLHEEAIAYYKELLSAPKNTAEQAIELANIYLKQDNKEEALHVLETAKIQFPAHKELLFQLVGLYNVLGNYSKLTGIIEDAIQLEPENVYLNYLAGYAFENLKNIPKAIKYYKQVTVLDAKSFKPNLALGLIYLEEFLKNKSDDAIRDLAQSYLLKSNEIDPSDINTLKSLAIYYKETDDLFQLDRVNILLNQHSNN</sequence>
<evidence type="ECO:0008006" key="6">
    <source>
        <dbReference type="Google" id="ProtNLM"/>
    </source>
</evidence>
<gene>
    <name evidence="4" type="ORF">J5U18_11360</name>
</gene>
<evidence type="ECO:0000256" key="1">
    <source>
        <dbReference type="ARBA" id="ARBA00022737"/>
    </source>
</evidence>
<evidence type="ECO:0000313" key="4">
    <source>
        <dbReference type="EMBL" id="MBP3944142.1"/>
    </source>
</evidence>
<feature type="chain" id="PRO_5035832060" description="Tetratricopeptide repeat-containing protein" evidence="3">
    <location>
        <begin position="20"/>
        <end position="373"/>
    </location>
</feature>
<feature type="signal peptide" evidence="3">
    <location>
        <begin position="1"/>
        <end position="19"/>
    </location>
</feature>
<keyword evidence="1" id="KW-0677">Repeat</keyword>
<keyword evidence="5" id="KW-1185">Reference proteome</keyword>